<comment type="caution">
    <text evidence="1">The sequence shown here is derived from an EMBL/GenBank/DDBJ whole genome shotgun (WGS) entry which is preliminary data.</text>
</comment>
<dbReference type="RefSeq" id="WP_346075855.1">
    <property type="nucleotide sequence ID" value="NZ_BAAATL010000023.1"/>
</dbReference>
<evidence type="ECO:0000313" key="1">
    <source>
        <dbReference type="EMBL" id="GAA2494356.1"/>
    </source>
</evidence>
<dbReference type="Proteomes" id="UP001501721">
    <property type="component" value="Unassembled WGS sequence"/>
</dbReference>
<reference evidence="1 2" key="1">
    <citation type="journal article" date="2019" name="Int. J. Syst. Evol. Microbiol.">
        <title>The Global Catalogue of Microorganisms (GCM) 10K type strain sequencing project: providing services to taxonomists for standard genome sequencing and annotation.</title>
        <authorList>
            <consortium name="The Broad Institute Genomics Platform"/>
            <consortium name="The Broad Institute Genome Sequencing Center for Infectious Disease"/>
            <person name="Wu L."/>
            <person name="Ma J."/>
        </authorList>
    </citation>
    <scope>NUCLEOTIDE SEQUENCE [LARGE SCALE GENOMIC DNA]</scope>
    <source>
        <strain evidence="1 2">JCM 6923</strain>
    </source>
</reference>
<gene>
    <name evidence="1" type="ORF">GCM10010422_47180</name>
</gene>
<proteinExistence type="predicted"/>
<protein>
    <submittedName>
        <fullName evidence="1">Uncharacterized protein</fullName>
    </submittedName>
</protein>
<name>A0ABN3M3W2_9ACTN</name>
<sequence length="216" mass="23419">MKEPVAPYVTPWTGEMRLPAQVVVTVAGVSYAEPVHDALGRDVDGVLWELRGGTASGRPDYADLHTGRQRETMESFRCAACNRPAARDERGMLWLLPLLDTVPTSWEGVQTAIPPVCEACAQTSPRLCPELRTSHVMLRVREAELIGVRGTLHPRPGEPGLPEPGTVVLYDSPDLPFVVARHAVRELHRITIVSLTGATPSTALSRPRPPARTAGG</sequence>
<keyword evidence="2" id="KW-1185">Reference proteome</keyword>
<organism evidence="1 2">
    <name type="scientific">Streptomyces graminearus</name>
    <dbReference type="NCBI Taxonomy" id="284030"/>
    <lineage>
        <taxon>Bacteria</taxon>
        <taxon>Bacillati</taxon>
        <taxon>Actinomycetota</taxon>
        <taxon>Actinomycetes</taxon>
        <taxon>Kitasatosporales</taxon>
        <taxon>Streptomycetaceae</taxon>
        <taxon>Streptomyces</taxon>
    </lineage>
</organism>
<evidence type="ECO:0000313" key="2">
    <source>
        <dbReference type="Proteomes" id="UP001501721"/>
    </source>
</evidence>
<accession>A0ABN3M3W2</accession>
<dbReference type="EMBL" id="BAAATL010000023">
    <property type="protein sequence ID" value="GAA2494356.1"/>
    <property type="molecule type" value="Genomic_DNA"/>
</dbReference>